<evidence type="ECO:0000313" key="9">
    <source>
        <dbReference type="EMBL" id="QGK69559.1"/>
    </source>
</evidence>
<dbReference type="InterPro" id="IPR017853">
    <property type="entry name" value="GH"/>
</dbReference>
<dbReference type="InterPro" id="IPR036156">
    <property type="entry name" value="Beta-gal/glucu_dom_sf"/>
</dbReference>
<dbReference type="EMBL" id="CP045929">
    <property type="protein sequence ID" value="QGK69559.1"/>
    <property type="molecule type" value="Genomic_DNA"/>
</dbReference>
<dbReference type="SUPFAM" id="SSF49303">
    <property type="entry name" value="beta-Galactosidase/glucuronidase domain"/>
    <property type="match status" value="1"/>
</dbReference>
<keyword evidence="3" id="KW-0326">Glycosidase</keyword>
<feature type="region of interest" description="Disordered" evidence="4">
    <location>
        <begin position="445"/>
        <end position="465"/>
    </location>
</feature>
<reference evidence="10" key="1">
    <citation type="submission" date="2019-11" db="EMBL/GenBank/DDBJ databases">
        <title>The complete genome sequence of Saccharopolyspora sp. E2A.</title>
        <authorList>
            <person name="Zhang G."/>
        </authorList>
    </citation>
    <scope>NUCLEOTIDE SEQUENCE [LARGE SCALE GENOMIC DNA]</scope>
    <source>
        <strain evidence="10">E2A</strain>
    </source>
</reference>
<dbReference type="PANTHER" id="PTHR42732:SF1">
    <property type="entry name" value="BETA-MANNOSIDASE"/>
    <property type="match status" value="1"/>
</dbReference>
<dbReference type="InterPro" id="IPR040605">
    <property type="entry name" value="Glyco_hydro2_dom5"/>
</dbReference>
<feature type="domain" description="Glycoside hydrolase family 2 immunoglobulin-like beta-sandwich" evidence="5">
    <location>
        <begin position="190"/>
        <end position="274"/>
    </location>
</feature>
<protein>
    <submittedName>
        <fullName evidence="9">Beta-galactosidase</fullName>
    </submittedName>
</protein>
<evidence type="ECO:0000256" key="2">
    <source>
        <dbReference type="ARBA" id="ARBA00022801"/>
    </source>
</evidence>
<evidence type="ECO:0000256" key="4">
    <source>
        <dbReference type="SAM" id="MobiDB-lite"/>
    </source>
</evidence>
<evidence type="ECO:0000259" key="5">
    <source>
        <dbReference type="Pfam" id="PF00703"/>
    </source>
</evidence>
<dbReference type="Pfam" id="PF02836">
    <property type="entry name" value="Glyco_hydro_2_C"/>
    <property type="match status" value="1"/>
</dbReference>
<evidence type="ECO:0000259" key="8">
    <source>
        <dbReference type="Pfam" id="PF22666"/>
    </source>
</evidence>
<dbReference type="Proteomes" id="UP000371041">
    <property type="component" value="Chromosome"/>
</dbReference>
<feature type="domain" description="Glycoside hydrolase family 2 catalytic" evidence="6">
    <location>
        <begin position="279"/>
        <end position="556"/>
    </location>
</feature>
<dbReference type="InterPro" id="IPR006103">
    <property type="entry name" value="Glyco_hydro_2_cat"/>
</dbReference>
<dbReference type="GO" id="GO:0005975">
    <property type="term" value="P:carbohydrate metabolic process"/>
    <property type="evidence" value="ECO:0007669"/>
    <property type="project" value="InterPro"/>
</dbReference>
<dbReference type="RefSeq" id="WP_154076154.1">
    <property type="nucleotide sequence ID" value="NZ_CP045929.1"/>
</dbReference>
<dbReference type="PRINTS" id="PR00132">
    <property type="entry name" value="GLHYDRLASE2"/>
</dbReference>
<comment type="similarity">
    <text evidence="1">Belongs to the glycosyl hydrolase 2 family.</text>
</comment>
<dbReference type="Gene3D" id="2.60.40.10">
    <property type="entry name" value="Immunoglobulins"/>
    <property type="match status" value="2"/>
</dbReference>
<feature type="domain" description="Beta-mannosidase-like galactose-binding" evidence="8">
    <location>
        <begin position="62"/>
        <end position="136"/>
    </location>
</feature>
<evidence type="ECO:0000256" key="1">
    <source>
        <dbReference type="ARBA" id="ARBA00007401"/>
    </source>
</evidence>
<feature type="compositionally biased region" description="Basic and acidic residues" evidence="4">
    <location>
        <begin position="446"/>
        <end position="465"/>
    </location>
</feature>
<dbReference type="KEGG" id="sace:GIY23_08505"/>
<keyword evidence="2" id="KW-0378">Hydrolase</keyword>
<dbReference type="InterPro" id="IPR006101">
    <property type="entry name" value="Glyco_hydro_2"/>
</dbReference>
<dbReference type="InterPro" id="IPR051913">
    <property type="entry name" value="GH2_Domain-Containing"/>
</dbReference>
<evidence type="ECO:0000313" key="10">
    <source>
        <dbReference type="Proteomes" id="UP000371041"/>
    </source>
</evidence>
<dbReference type="PANTHER" id="PTHR42732">
    <property type="entry name" value="BETA-GALACTOSIDASE"/>
    <property type="match status" value="1"/>
</dbReference>
<dbReference type="Gene3D" id="2.60.120.260">
    <property type="entry name" value="Galactose-binding domain-like"/>
    <property type="match status" value="1"/>
</dbReference>
<feature type="domain" description="Glycoside hydrolase family 2" evidence="7">
    <location>
        <begin position="661"/>
        <end position="751"/>
    </location>
</feature>
<dbReference type="SUPFAM" id="SSF51445">
    <property type="entry name" value="(Trans)glycosidases"/>
    <property type="match status" value="1"/>
</dbReference>
<proteinExistence type="inferred from homology"/>
<dbReference type="Gene3D" id="3.20.20.80">
    <property type="entry name" value="Glycosidases"/>
    <property type="match status" value="1"/>
</dbReference>
<dbReference type="GO" id="GO:0004553">
    <property type="term" value="F:hydrolase activity, hydrolyzing O-glycosyl compounds"/>
    <property type="evidence" value="ECO:0007669"/>
    <property type="project" value="InterPro"/>
</dbReference>
<dbReference type="InterPro" id="IPR054593">
    <property type="entry name" value="Beta-mannosidase-like_N2"/>
</dbReference>
<accession>A0A5Q3QDC4</accession>
<dbReference type="InterPro" id="IPR006102">
    <property type="entry name" value="Ig-like_GH2"/>
</dbReference>
<gene>
    <name evidence="9" type="ORF">GIY23_08505</name>
</gene>
<dbReference type="InterPro" id="IPR008979">
    <property type="entry name" value="Galactose-bd-like_sf"/>
</dbReference>
<organism evidence="9 10">
    <name type="scientific">Allosaccharopolyspora coralli</name>
    <dbReference type="NCBI Taxonomy" id="2665642"/>
    <lineage>
        <taxon>Bacteria</taxon>
        <taxon>Bacillati</taxon>
        <taxon>Actinomycetota</taxon>
        <taxon>Actinomycetes</taxon>
        <taxon>Pseudonocardiales</taxon>
        <taxon>Pseudonocardiaceae</taxon>
        <taxon>Allosaccharopolyspora</taxon>
    </lineage>
</organism>
<evidence type="ECO:0000256" key="3">
    <source>
        <dbReference type="ARBA" id="ARBA00023295"/>
    </source>
</evidence>
<name>A0A5Q3QDC4_9PSEU</name>
<evidence type="ECO:0000259" key="6">
    <source>
        <dbReference type="Pfam" id="PF02836"/>
    </source>
</evidence>
<dbReference type="Pfam" id="PF22666">
    <property type="entry name" value="Glyco_hydro_2_N2"/>
    <property type="match status" value="1"/>
</dbReference>
<dbReference type="AlphaFoldDB" id="A0A5Q3QDC4"/>
<dbReference type="Pfam" id="PF18565">
    <property type="entry name" value="Glyco_hydro2_C5"/>
    <property type="match status" value="1"/>
</dbReference>
<sequence>MSASDVARVVGRARRTLKEWSFGPLPSGQEPASVPDESLSTVVPPHTVVPLSWRRWDPASWERRWLYRHRFRVDPASTHRWFLLFDGTLTAATVHLDGHLLEPHLGGYLPWCREITSILDEAPGPHVLDVELDGAFLPEVPPNHGLDRPSSAVDFWQPAGLYRQVHLVAVPEHHLADVHPVARDVLGHRRRLEVRCEVESAGDGVTVGVAVRDDDRVLAEASAACDEDIVTVVVRDLDDIALWSTRSPKLYTVDVELRRDGHVLDRRSRRIGFRDAEFRRDGFYLNGERLQLFGLNRHQLYPFAGGAMPARVQRRDAEILRRELNCTMVRCSHYPQHEAFLDACDELGLLVWDEPPSWQYLGDDEWLRRAYRDVGDMVVRARHHPSVIVWAARLNETADHPEFYAATQDLVQSLDDSRQTTGAVLGTDHATERFQHDVFGYNDYSASRDTDGRTRPELAPPRDDRPYLVSEAVGTLSGPAMFYRRTDPQDVQQGQAFAHARVHDLGLSDPRYTGVLPWAGFDYPSGHGNVADGIKWPGVLDLFRIPKPGAAVYRAQVSPEERVVIEPSFSWDFDPTSPATALRRAAIWSNLDRLELAVDGSPFATLWPARDEFPRLPYPPFLTDLSTIDGSDAPRLRIDGYLGDTLVLTRHLSSDRGRDRLSLVVDDPALVADGADATRAELRAVDEHGTLRPYVTGDVTLDLDGPAELVGDNPFPLEATGGAGAVWIRSRLRQSGIVTLTGQHPTLGTATASLSVDPSA</sequence>
<dbReference type="InterPro" id="IPR013783">
    <property type="entry name" value="Ig-like_fold"/>
</dbReference>
<evidence type="ECO:0000259" key="7">
    <source>
        <dbReference type="Pfam" id="PF18565"/>
    </source>
</evidence>
<dbReference type="Pfam" id="PF00703">
    <property type="entry name" value="Glyco_hydro_2"/>
    <property type="match status" value="1"/>
</dbReference>
<dbReference type="SUPFAM" id="SSF49785">
    <property type="entry name" value="Galactose-binding domain-like"/>
    <property type="match status" value="1"/>
</dbReference>
<keyword evidence="10" id="KW-1185">Reference proteome</keyword>